<evidence type="ECO:0000256" key="16">
    <source>
        <dbReference type="SAM" id="Phobius"/>
    </source>
</evidence>
<dbReference type="Pfam" id="PF00116">
    <property type="entry name" value="COX2"/>
    <property type="match status" value="1"/>
</dbReference>
<evidence type="ECO:0000256" key="6">
    <source>
        <dbReference type="ARBA" id="ARBA00022723"/>
    </source>
</evidence>
<evidence type="ECO:0000256" key="14">
    <source>
        <dbReference type="RuleBase" id="RU000456"/>
    </source>
</evidence>
<dbReference type="InterPro" id="IPR008972">
    <property type="entry name" value="Cupredoxin"/>
</dbReference>
<keyword evidence="8 14" id="KW-0249">Electron transport</keyword>
<feature type="chain" id="PRO_5044574470" description="Cytochrome c oxidase subunit 2" evidence="17">
    <location>
        <begin position="22"/>
        <end position="279"/>
    </location>
</feature>
<dbReference type="PROSITE" id="PS50857">
    <property type="entry name" value="COX2_CUA"/>
    <property type="match status" value="1"/>
</dbReference>
<keyword evidence="21" id="KW-0560">Oxidoreductase</keyword>
<dbReference type="InterPro" id="IPR014222">
    <property type="entry name" value="Cyt_c_oxidase_su2"/>
</dbReference>
<organism evidence="21 22">
    <name type="scientific">Phaeobacter inhibens</name>
    <dbReference type="NCBI Taxonomy" id="221822"/>
    <lineage>
        <taxon>Bacteria</taxon>
        <taxon>Pseudomonadati</taxon>
        <taxon>Pseudomonadota</taxon>
        <taxon>Alphaproteobacteria</taxon>
        <taxon>Rhodobacterales</taxon>
        <taxon>Roseobacteraceae</taxon>
        <taxon>Phaeobacter</taxon>
    </lineage>
</organism>
<keyword evidence="7" id="KW-1278">Translocase</keyword>
<dbReference type="InterPro" id="IPR002429">
    <property type="entry name" value="CcO_II-like_C"/>
</dbReference>
<dbReference type="GO" id="GO:0016491">
    <property type="term" value="F:oxidoreductase activity"/>
    <property type="evidence" value="ECO:0007669"/>
    <property type="project" value="UniProtKB-KW"/>
</dbReference>
<evidence type="ECO:0000256" key="15">
    <source>
        <dbReference type="RuleBase" id="RU004024"/>
    </source>
</evidence>
<keyword evidence="23" id="KW-1185">Reference proteome</keyword>
<keyword evidence="3 14" id="KW-0813">Transport</keyword>
<evidence type="ECO:0000313" key="22">
    <source>
        <dbReference type="Proteomes" id="UP000236447"/>
    </source>
</evidence>
<evidence type="ECO:0000256" key="8">
    <source>
        <dbReference type="ARBA" id="ARBA00022982"/>
    </source>
</evidence>
<dbReference type="InterPro" id="IPR036257">
    <property type="entry name" value="Cyt_c_oxidase_su2_TM_sf"/>
</dbReference>
<keyword evidence="17" id="KW-0732">Signal</keyword>
<reference evidence="20 23" key="3">
    <citation type="journal article" date="2017" name="Int. J. Syst. Evol. Microbiol.">
        <title>Adaptation of Surface-Associated Bacteria to the Open Ocean: A Genomically Distinct Subpopulation of Phaeobacter gallaeciensis Colonizes Pacific Mesozooplankton.</title>
        <authorList>
            <person name="Freese H.M."/>
            <person name="Methner A."/>
            <person name="Overmann J."/>
        </authorList>
    </citation>
    <scope>NUCLEOTIDE SEQUENCE [LARGE SCALE GENOMIC DNA]</scope>
    <source>
        <strain evidence="20 23">P66</strain>
    </source>
</reference>
<feature type="transmembrane region" description="Helical" evidence="16">
    <location>
        <begin position="54"/>
        <end position="76"/>
    </location>
</feature>
<evidence type="ECO:0000259" key="18">
    <source>
        <dbReference type="PROSITE" id="PS50857"/>
    </source>
</evidence>
<dbReference type="Pfam" id="PF02790">
    <property type="entry name" value="COX2_TM"/>
    <property type="match status" value="1"/>
</dbReference>
<keyword evidence="6 15" id="KW-0479">Metal-binding</keyword>
<dbReference type="InterPro" id="IPR001505">
    <property type="entry name" value="Copper_CuA"/>
</dbReference>
<dbReference type="InterPro" id="IPR011759">
    <property type="entry name" value="Cyt_c_oxidase_su2_TM_dom"/>
</dbReference>
<comment type="catalytic activity">
    <reaction evidence="13 15">
        <text>4 Fe(II)-[cytochrome c] + O2 + 8 H(+)(in) = 4 Fe(III)-[cytochrome c] + 2 H2O + 4 H(+)(out)</text>
        <dbReference type="Rhea" id="RHEA:11436"/>
        <dbReference type="Rhea" id="RHEA-COMP:10350"/>
        <dbReference type="Rhea" id="RHEA-COMP:14399"/>
        <dbReference type="ChEBI" id="CHEBI:15377"/>
        <dbReference type="ChEBI" id="CHEBI:15378"/>
        <dbReference type="ChEBI" id="CHEBI:15379"/>
        <dbReference type="ChEBI" id="CHEBI:29033"/>
        <dbReference type="ChEBI" id="CHEBI:29034"/>
        <dbReference type="EC" id="7.1.1.9"/>
    </reaction>
</comment>
<keyword evidence="5 14" id="KW-0812">Transmembrane</keyword>
<dbReference type="EC" id="7.1.1.9" evidence="15"/>
<dbReference type="PANTHER" id="PTHR22888">
    <property type="entry name" value="CYTOCHROME C OXIDASE, SUBUNIT II"/>
    <property type="match status" value="1"/>
</dbReference>
<reference evidence="22 23" key="2">
    <citation type="journal article" date="2017" name="Genome Biol. Evol.">
        <title>Trajectories and Drivers of Genome Evolution in Surface-Associated Marine Phaeobacter.</title>
        <authorList>
            <person name="Freese H.M."/>
            <person name="Sikorski J."/>
            <person name="Bunk B."/>
            <person name="Scheuner C."/>
            <person name="Meier-Kolthoff J.P."/>
            <person name="Sproer C."/>
            <person name="Gram L."/>
            <person name="Overmann J."/>
        </authorList>
    </citation>
    <scope>NUCLEOTIDE SEQUENCE [LARGE SCALE GENOMIC DNA]</scope>
    <source>
        <strain evidence="20 23">P66</strain>
        <strain evidence="21 22">P88</strain>
    </source>
</reference>
<evidence type="ECO:0000259" key="19">
    <source>
        <dbReference type="PROSITE" id="PS50999"/>
    </source>
</evidence>
<feature type="signal peptide" evidence="17">
    <location>
        <begin position="1"/>
        <end position="21"/>
    </location>
</feature>
<dbReference type="GO" id="GO:0004129">
    <property type="term" value="F:cytochrome-c oxidase activity"/>
    <property type="evidence" value="ECO:0007669"/>
    <property type="project" value="UniProtKB-EC"/>
</dbReference>
<keyword evidence="11 16" id="KW-0472">Membrane</keyword>
<keyword evidence="9 16" id="KW-1133">Transmembrane helix</keyword>
<evidence type="ECO:0000313" key="20">
    <source>
        <dbReference type="EMBL" id="AUQ95490.1"/>
    </source>
</evidence>
<keyword evidence="4 14" id="KW-0679">Respiratory chain</keyword>
<dbReference type="GO" id="GO:0042773">
    <property type="term" value="P:ATP synthesis coupled electron transport"/>
    <property type="evidence" value="ECO:0007669"/>
    <property type="project" value="TreeGrafter"/>
</dbReference>
<evidence type="ECO:0000256" key="1">
    <source>
        <dbReference type="ARBA" id="ARBA00004141"/>
    </source>
</evidence>
<dbReference type="Proteomes" id="UP000236447">
    <property type="component" value="Chromosome"/>
</dbReference>
<evidence type="ECO:0000256" key="4">
    <source>
        <dbReference type="ARBA" id="ARBA00022660"/>
    </source>
</evidence>
<name>A0A2I7KW62_9RHOB</name>
<reference evidence="21 22" key="1">
    <citation type="journal article" date="2017" name="Front. Microbiol.">
        <title>Phaeobacter piscinae sp. nov., a species of the Roseobacter group and potential aquaculture probiont.</title>
        <authorList>
            <person name="Sonnenschein E.C."/>
            <person name="Phippen C.B.W."/>
            <person name="Nielsen K.F."/>
            <person name="Mateiu R.V."/>
            <person name="Melchiorsen J."/>
            <person name="Gram L."/>
            <person name="Overmann J."/>
            <person name="Freese H.M."/>
        </authorList>
    </citation>
    <scope>NUCLEOTIDE SEQUENCE [LARGE SCALE GENOMIC DNA]</scope>
    <source>
        <strain evidence="21 22">P88</strain>
    </source>
</reference>
<feature type="transmembrane region" description="Helical" evidence="16">
    <location>
        <begin position="97"/>
        <end position="115"/>
    </location>
</feature>
<evidence type="ECO:0000256" key="13">
    <source>
        <dbReference type="ARBA" id="ARBA00047816"/>
    </source>
</evidence>
<evidence type="ECO:0000256" key="5">
    <source>
        <dbReference type="ARBA" id="ARBA00022692"/>
    </source>
</evidence>
<accession>A0A2I7KW62</accession>
<evidence type="ECO:0000256" key="7">
    <source>
        <dbReference type="ARBA" id="ARBA00022967"/>
    </source>
</evidence>
<dbReference type="SUPFAM" id="SSF81464">
    <property type="entry name" value="Cytochrome c oxidase subunit II-like, transmembrane region"/>
    <property type="match status" value="1"/>
</dbReference>
<evidence type="ECO:0000256" key="10">
    <source>
        <dbReference type="ARBA" id="ARBA00023008"/>
    </source>
</evidence>
<comment type="cofactor">
    <cofactor evidence="15">
        <name>Cu cation</name>
        <dbReference type="ChEBI" id="CHEBI:23378"/>
    </cofactor>
    <text evidence="15">Binds a copper A center.</text>
</comment>
<evidence type="ECO:0000256" key="17">
    <source>
        <dbReference type="SAM" id="SignalP"/>
    </source>
</evidence>
<evidence type="ECO:0000256" key="11">
    <source>
        <dbReference type="ARBA" id="ARBA00023136"/>
    </source>
</evidence>
<dbReference type="GO" id="GO:0005507">
    <property type="term" value="F:copper ion binding"/>
    <property type="evidence" value="ECO:0007669"/>
    <property type="project" value="InterPro"/>
</dbReference>
<feature type="domain" description="Cytochrome oxidase subunit II copper A binding" evidence="18">
    <location>
        <begin position="126"/>
        <end position="262"/>
    </location>
</feature>
<dbReference type="Gene3D" id="2.60.40.420">
    <property type="entry name" value="Cupredoxins - blue copper proteins"/>
    <property type="match status" value="1"/>
</dbReference>
<dbReference type="OMA" id="WDFNYLD"/>
<evidence type="ECO:0000256" key="9">
    <source>
        <dbReference type="ARBA" id="ARBA00022989"/>
    </source>
</evidence>
<protein>
    <recommendedName>
        <fullName evidence="15">Cytochrome c oxidase subunit 2</fullName>
        <ecNumber evidence="15">7.1.1.9</ecNumber>
    </recommendedName>
</protein>
<dbReference type="PRINTS" id="PR01166">
    <property type="entry name" value="CYCOXIDASEII"/>
</dbReference>
<evidence type="ECO:0000256" key="12">
    <source>
        <dbReference type="ARBA" id="ARBA00024688"/>
    </source>
</evidence>
<dbReference type="EMBL" id="CP010705">
    <property type="protein sequence ID" value="AUQ95490.1"/>
    <property type="molecule type" value="Genomic_DNA"/>
</dbReference>
<dbReference type="AlphaFoldDB" id="A0A2I7KW62"/>
<comment type="similarity">
    <text evidence="2 14">Belongs to the cytochrome c oxidase subunit 2 family.</text>
</comment>
<dbReference type="InterPro" id="IPR045187">
    <property type="entry name" value="CcO_II"/>
</dbReference>
<dbReference type="EMBL" id="CP010725">
    <property type="protein sequence ID" value="AUQ98024.1"/>
    <property type="molecule type" value="Genomic_DNA"/>
</dbReference>
<comment type="subcellular location">
    <subcellularLocation>
        <location evidence="14">Cell membrane</location>
        <topology evidence="14">Multi-pass membrane protein</topology>
    </subcellularLocation>
    <subcellularLocation>
        <location evidence="1">Membrane</location>
        <topology evidence="1">Multi-pass membrane protein</topology>
    </subcellularLocation>
</comment>
<dbReference type="NCBIfam" id="TIGR02866">
    <property type="entry name" value="CoxB"/>
    <property type="match status" value="1"/>
</dbReference>
<dbReference type="PANTHER" id="PTHR22888:SF9">
    <property type="entry name" value="CYTOCHROME C OXIDASE SUBUNIT 2"/>
    <property type="match status" value="1"/>
</dbReference>
<dbReference type="Proteomes" id="UP000236536">
    <property type="component" value="Chromosome"/>
</dbReference>
<dbReference type="PROSITE" id="PS00078">
    <property type="entry name" value="COX2"/>
    <property type="match status" value="1"/>
</dbReference>
<sequence precursor="true">MKNALMLSGLFSGLSSLPAMAQEGLETIGKPVDGGLGFQPAATELAEGIHSLDYMILVIITAVCVFVGGLLLYAIVRFNRRANPNASQFTHNTPIEIAWTVVPILILVFIGSFSLPELFRQQEIPEGDITIKVTGYQWYWGYEYVDHEFGFESFMLAKEDLADNGYAEDEYLLATDTAVVVPVGKTVVMQVTGADVIHSWTIPAFGVKQDAVPGRLAELWFKADKEGIYFGQCSELCGKDHAYMPITVKVVSQEAYDAWLEGAIEEYAGLPQSYQVASN</sequence>
<dbReference type="RefSeq" id="WP_014873722.1">
    <property type="nucleotide sequence ID" value="NZ_CANLFJ010000003.1"/>
</dbReference>
<keyword evidence="10 15" id="KW-0186">Copper</keyword>
<dbReference type="Gene3D" id="1.10.287.90">
    <property type="match status" value="1"/>
</dbReference>
<feature type="domain" description="Cytochrome oxidase subunit II transmembrane region profile" evidence="19">
    <location>
        <begin position="30"/>
        <end position="125"/>
    </location>
</feature>
<dbReference type="SUPFAM" id="SSF49503">
    <property type="entry name" value="Cupredoxins"/>
    <property type="match status" value="1"/>
</dbReference>
<gene>
    <name evidence="21" type="primary">ctaC</name>
    <name evidence="20" type="ORF">PhaeoP66_02733</name>
    <name evidence="21" type="ORF">PhaeoP88_00627</name>
</gene>
<dbReference type="GO" id="GO:0005886">
    <property type="term" value="C:plasma membrane"/>
    <property type="evidence" value="ECO:0007669"/>
    <property type="project" value="UniProtKB-SubCell"/>
</dbReference>
<evidence type="ECO:0000313" key="21">
    <source>
        <dbReference type="EMBL" id="AUQ98024.1"/>
    </source>
</evidence>
<evidence type="ECO:0000256" key="3">
    <source>
        <dbReference type="ARBA" id="ARBA00022448"/>
    </source>
</evidence>
<evidence type="ECO:0000313" key="23">
    <source>
        <dbReference type="Proteomes" id="UP000236536"/>
    </source>
</evidence>
<dbReference type="PROSITE" id="PS50999">
    <property type="entry name" value="COX2_TM"/>
    <property type="match status" value="1"/>
</dbReference>
<comment type="function">
    <text evidence="12 15">Subunits I and II form the functional core of the enzyme complex. Electrons originating in cytochrome c are transferred via heme a and Cu(A) to the binuclear center formed by heme a3 and Cu(B).</text>
</comment>
<evidence type="ECO:0000256" key="2">
    <source>
        <dbReference type="ARBA" id="ARBA00007866"/>
    </source>
</evidence>
<proteinExistence type="inferred from homology"/>